<evidence type="ECO:0000256" key="5">
    <source>
        <dbReference type="ARBA" id="ARBA00023002"/>
    </source>
</evidence>
<dbReference type="GO" id="GO:0016705">
    <property type="term" value="F:oxidoreductase activity, acting on paired donors, with incorporation or reduction of molecular oxygen"/>
    <property type="evidence" value="ECO:0007669"/>
    <property type="project" value="InterPro"/>
</dbReference>
<evidence type="ECO:0000256" key="8">
    <source>
        <dbReference type="PIRSR" id="PIRSR602401-1"/>
    </source>
</evidence>
<keyword evidence="6 8" id="KW-0408">Iron</keyword>
<evidence type="ECO:0000256" key="6">
    <source>
        <dbReference type="ARBA" id="ARBA00023004"/>
    </source>
</evidence>
<dbReference type="GO" id="GO:0004497">
    <property type="term" value="F:monooxygenase activity"/>
    <property type="evidence" value="ECO:0007669"/>
    <property type="project" value="UniProtKB-KW"/>
</dbReference>
<dbReference type="Gene3D" id="1.10.630.10">
    <property type="entry name" value="Cytochrome P450"/>
    <property type="match status" value="1"/>
</dbReference>
<proteinExistence type="inferred from homology"/>
<keyword evidence="7 9" id="KW-0503">Monooxygenase</keyword>
<dbReference type="PROSITE" id="PS00086">
    <property type="entry name" value="CYTOCHROME_P450"/>
    <property type="match status" value="1"/>
</dbReference>
<dbReference type="GO" id="GO:0020037">
    <property type="term" value="F:heme binding"/>
    <property type="evidence" value="ECO:0007669"/>
    <property type="project" value="InterPro"/>
</dbReference>
<dbReference type="InterPro" id="IPR017972">
    <property type="entry name" value="Cyt_P450_CS"/>
</dbReference>
<keyword evidence="5 9" id="KW-0560">Oxidoreductase</keyword>
<keyword evidence="4 8" id="KW-0479">Metal-binding</keyword>
<dbReference type="GO" id="GO:0005506">
    <property type="term" value="F:iron ion binding"/>
    <property type="evidence" value="ECO:0007669"/>
    <property type="project" value="InterPro"/>
</dbReference>
<evidence type="ECO:0000256" key="2">
    <source>
        <dbReference type="ARBA" id="ARBA00010617"/>
    </source>
</evidence>
<dbReference type="InterPro" id="IPR050121">
    <property type="entry name" value="Cytochrome_P450_monoxygenase"/>
</dbReference>
<dbReference type="AlphaFoldDB" id="A0A8H6QQD3"/>
<evidence type="ECO:0000313" key="10">
    <source>
        <dbReference type="EMBL" id="KAF7178171.1"/>
    </source>
</evidence>
<dbReference type="EMBL" id="JACBAG010001885">
    <property type="protein sequence ID" value="KAF7178171.1"/>
    <property type="molecule type" value="Genomic_DNA"/>
</dbReference>
<organism evidence="10 11">
    <name type="scientific">Aspergillus felis</name>
    <dbReference type="NCBI Taxonomy" id="1287682"/>
    <lineage>
        <taxon>Eukaryota</taxon>
        <taxon>Fungi</taxon>
        <taxon>Dikarya</taxon>
        <taxon>Ascomycota</taxon>
        <taxon>Pezizomycotina</taxon>
        <taxon>Eurotiomycetes</taxon>
        <taxon>Eurotiomycetidae</taxon>
        <taxon>Eurotiales</taxon>
        <taxon>Aspergillaceae</taxon>
        <taxon>Aspergillus</taxon>
        <taxon>Aspergillus subgen. Fumigati</taxon>
    </lineage>
</organism>
<keyword evidence="11" id="KW-1185">Reference proteome</keyword>
<comment type="similarity">
    <text evidence="2 9">Belongs to the cytochrome P450 family.</text>
</comment>
<dbReference type="Proteomes" id="UP000641853">
    <property type="component" value="Unassembled WGS sequence"/>
</dbReference>
<keyword evidence="3 8" id="KW-0349">Heme</keyword>
<dbReference type="Pfam" id="PF00067">
    <property type="entry name" value="p450"/>
    <property type="match status" value="2"/>
</dbReference>
<dbReference type="InterPro" id="IPR001128">
    <property type="entry name" value="Cyt_P450"/>
</dbReference>
<dbReference type="GO" id="GO:0044283">
    <property type="term" value="P:small molecule biosynthetic process"/>
    <property type="evidence" value="ECO:0007669"/>
    <property type="project" value="UniProtKB-ARBA"/>
</dbReference>
<gene>
    <name evidence="10" type="ORF">CNMCM7691_006843</name>
</gene>
<evidence type="ECO:0000256" key="7">
    <source>
        <dbReference type="ARBA" id="ARBA00023033"/>
    </source>
</evidence>
<comment type="cofactor">
    <cofactor evidence="1 8">
        <name>heme</name>
        <dbReference type="ChEBI" id="CHEBI:30413"/>
    </cofactor>
</comment>
<sequence>MFFVLKSSRDKFLTHRRYTHDNVQHLVGKTRYKDLTTTLFDLQNGLQHYEIDGNCSTLIITGGETTTTALSATLYCPTQNENAKRKVLGEIRSTVNSFGGLSSISVNQPKYLSACINYALRNFSPGPAVLLRRVPQGWTLHATASIAAADTLSIQASFIPEQWLGDPVYQNDDHHAMRAFSYGHRNCIGHDLAWLEMRLVLPRLIWEFDWELAPGSDRWKDVLVFKACSTKPLKIKFTPALR</sequence>
<evidence type="ECO:0008006" key="12">
    <source>
        <dbReference type="Google" id="ProtNLM"/>
    </source>
</evidence>
<feature type="binding site" description="axial binding residue" evidence="8">
    <location>
        <position position="187"/>
    </location>
    <ligand>
        <name>heme</name>
        <dbReference type="ChEBI" id="CHEBI:30413"/>
    </ligand>
    <ligandPart>
        <name>Fe</name>
        <dbReference type="ChEBI" id="CHEBI:18248"/>
    </ligandPart>
</feature>
<protein>
    <recommendedName>
        <fullName evidence="12">Cytochrome P450</fullName>
    </recommendedName>
</protein>
<evidence type="ECO:0000256" key="1">
    <source>
        <dbReference type="ARBA" id="ARBA00001971"/>
    </source>
</evidence>
<dbReference type="InterPro" id="IPR002401">
    <property type="entry name" value="Cyt_P450_E_grp-I"/>
</dbReference>
<dbReference type="PANTHER" id="PTHR24305:SF210">
    <property type="entry name" value="CYTOCHROME P450 MONOOXYGENASE ASQL-RELATED"/>
    <property type="match status" value="1"/>
</dbReference>
<dbReference type="SUPFAM" id="SSF48264">
    <property type="entry name" value="Cytochrome P450"/>
    <property type="match status" value="1"/>
</dbReference>
<evidence type="ECO:0000256" key="4">
    <source>
        <dbReference type="ARBA" id="ARBA00022723"/>
    </source>
</evidence>
<evidence type="ECO:0000313" key="11">
    <source>
        <dbReference type="Proteomes" id="UP000641853"/>
    </source>
</evidence>
<accession>A0A8H6QQD3</accession>
<dbReference type="InterPro" id="IPR036396">
    <property type="entry name" value="Cyt_P450_sf"/>
</dbReference>
<comment type="caution">
    <text evidence="10">The sequence shown here is derived from an EMBL/GenBank/DDBJ whole genome shotgun (WGS) entry which is preliminary data.</text>
</comment>
<dbReference type="PRINTS" id="PR00463">
    <property type="entry name" value="EP450I"/>
</dbReference>
<evidence type="ECO:0000256" key="9">
    <source>
        <dbReference type="RuleBase" id="RU000461"/>
    </source>
</evidence>
<name>A0A8H6QQD3_9EURO</name>
<dbReference type="PANTHER" id="PTHR24305">
    <property type="entry name" value="CYTOCHROME P450"/>
    <property type="match status" value="1"/>
</dbReference>
<reference evidence="10" key="1">
    <citation type="submission" date="2020-06" db="EMBL/GenBank/DDBJ databases">
        <title>Draft genome sequences of strains closely related to Aspergillus parafelis and Aspergillus hiratsukae.</title>
        <authorList>
            <person name="Dos Santos R.A.C."/>
            <person name="Rivero-Menendez O."/>
            <person name="Steenwyk J.L."/>
            <person name="Mead M.E."/>
            <person name="Goldman G.H."/>
            <person name="Alastruey-Izquierdo A."/>
            <person name="Rokas A."/>
        </authorList>
    </citation>
    <scope>NUCLEOTIDE SEQUENCE</scope>
    <source>
        <strain evidence="10">CNM-CM7691</strain>
    </source>
</reference>
<evidence type="ECO:0000256" key="3">
    <source>
        <dbReference type="ARBA" id="ARBA00022617"/>
    </source>
</evidence>